<dbReference type="GO" id="GO:0044877">
    <property type="term" value="F:protein-containing complex binding"/>
    <property type="evidence" value="ECO:0007669"/>
    <property type="project" value="TreeGrafter"/>
</dbReference>
<dbReference type="STRING" id="57664.SAMN05661003_101195"/>
<dbReference type="EMBL" id="FNAQ01000001">
    <property type="protein sequence ID" value="SDD75056.1"/>
    <property type="molecule type" value="Genomic_DNA"/>
</dbReference>
<feature type="domain" description="NAD(P)-binding" evidence="1">
    <location>
        <begin position="7"/>
        <end position="149"/>
    </location>
</feature>
<dbReference type="Gene3D" id="3.40.50.720">
    <property type="entry name" value="NAD(P)-binding Rossmann-like Domain"/>
    <property type="match status" value="1"/>
</dbReference>
<organism evidence="2 3">
    <name type="scientific">Desulfuromonas thiophila</name>
    <dbReference type="NCBI Taxonomy" id="57664"/>
    <lineage>
        <taxon>Bacteria</taxon>
        <taxon>Pseudomonadati</taxon>
        <taxon>Thermodesulfobacteriota</taxon>
        <taxon>Desulfuromonadia</taxon>
        <taxon>Desulfuromonadales</taxon>
        <taxon>Desulfuromonadaceae</taxon>
        <taxon>Desulfuromonas</taxon>
    </lineage>
</organism>
<dbReference type="PANTHER" id="PTHR12126">
    <property type="entry name" value="NADH-UBIQUINONE OXIDOREDUCTASE 39 KDA SUBUNIT-RELATED"/>
    <property type="match status" value="1"/>
</dbReference>
<proteinExistence type="predicted"/>
<reference evidence="3" key="1">
    <citation type="submission" date="2016-10" db="EMBL/GenBank/DDBJ databases">
        <authorList>
            <person name="Varghese N."/>
            <person name="Submissions S."/>
        </authorList>
    </citation>
    <scope>NUCLEOTIDE SEQUENCE [LARGE SCALE GENOMIC DNA]</scope>
    <source>
        <strain evidence="3">DSM 8987</strain>
    </source>
</reference>
<dbReference type="SUPFAM" id="SSF51735">
    <property type="entry name" value="NAD(P)-binding Rossmann-fold domains"/>
    <property type="match status" value="1"/>
</dbReference>
<evidence type="ECO:0000313" key="2">
    <source>
        <dbReference type="EMBL" id="SDD75056.1"/>
    </source>
</evidence>
<dbReference type="RefSeq" id="WP_092075346.1">
    <property type="nucleotide sequence ID" value="NZ_FNAQ01000001.1"/>
</dbReference>
<dbReference type="Proteomes" id="UP000243205">
    <property type="component" value="Unassembled WGS sequence"/>
</dbReference>
<dbReference type="AlphaFoldDB" id="A0A1G6XCN7"/>
<gene>
    <name evidence="2" type="ORF">SAMN05661003_101195</name>
</gene>
<protein>
    <submittedName>
        <fullName evidence="2">NADH dehydrogenase</fullName>
    </submittedName>
</protein>
<evidence type="ECO:0000313" key="3">
    <source>
        <dbReference type="Proteomes" id="UP000243205"/>
    </source>
</evidence>
<dbReference type="InterPro" id="IPR036291">
    <property type="entry name" value="NAD(P)-bd_dom_sf"/>
</dbReference>
<keyword evidence="3" id="KW-1185">Reference proteome</keyword>
<sequence length="300" mass="32775">MKILLTGATGFVGQAVLTCLLHHGHQVHCLVRRPNALPPAHGALAFTGDVLDDTSLDRAAAGCQAAIHLVGIIRQYPQQNITYQRLHVEASRRVLAAAQRAGIRRYLHMSANGARSGSPSGYCDSKGRAEELVRQSALDWTIFRPSLIYGRQGAFTRMLAQQVRLLPAVPVIGDGRYPLAPVAVDDIAGAFVSALEQPDSHGQTYPCCGPDRLSYNELIDAVALALGKKPPLKLHQPASLMRWLSRPLQHLSSYPVTVEQIDLLLAGNCCDDQRWCDTFALQPTSLTNGLHQALEDFPWH</sequence>
<dbReference type="PANTHER" id="PTHR12126:SF11">
    <property type="entry name" value="NADH DEHYDROGENASE [UBIQUINONE] 1 ALPHA SUBCOMPLEX SUBUNIT 9, MITOCHONDRIAL"/>
    <property type="match status" value="1"/>
</dbReference>
<dbReference type="InterPro" id="IPR016040">
    <property type="entry name" value="NAD(P)-bd_dom"/>
</dbReference>
<dbReference type="InterPro" id="IPR051207">
    <property type="entry name" value="ComplexI_NDUFA9_subunit"/>
</dbReference>
<accession>A0A1G6XCN7</accession>
<dbReference type="Pfam" id="PF13460">
    <property type="entry name" value="NAD_binding_10"/>
    <property type="match status" value="1"/>
</dbReference>
<name>A0A1G6XCN7_9BACT</name>
<dbReference type="CDD" id="cd05271">
    <property type="entry name" value="NDUFA9_like_SDR_a"/>
    <property type="match status" value="1"/>
</dbReference>
<dbReference type="OrthoDB" id="9804595at2"/>
<evidence type="ECO:0000259" key="1">
    <source>
        <dbReference type="Pfam" id="PF13460"/>
    </source>
</evidence>